<proteinExistence type="predicted"/>
<sequence length="203" mass="20401">MCFENRIVAALACSALLWVTGCVGPMACGPNGACGPFAVNSCGGCGDCEGCGELYIDPWINEPANCVDPCDKCGNHNGQSCGKCRSVFEGFSNLWGYRCDDGCDSCGSASCGGGCCPPVSGGALGGGPGDCDGGCGSCDSGCGGCDSCGGGQEPMYISGQDVMPPSEYVESSPSRAYAPSRTRQIFKARGSNVATGSRSGTEY</sequence>
<dbReference type="AlphaFoldDB" id="A0A5C6EFP5"/>
<accession>A0A5C6EFP5</accession>
<protein>
    <submittedName>
        <fullName evidence="1">Uncharacterized protein</fullName>
    </submittedName>
</protein>
<dbReference type="EMBL" id="SJPW01000007">
    <property type="protein sequence ID" value="TWU47608.1"/>
    <property type="molecule type" value="Genomic_DNA"/>
</dbReference>
<gene>
    <name evidence="1" type="ORF">Poly51_54080</name>
</gene>
<dbReference type="RefSeq" id="WP_246114767.1">
    <property type="nucleotide sequence ID" value="NZ_SJPW01000007.1"/>
</dbReference>
<name>A0A5C6EFP5_9BACT</name>
<keyword evidence="2" id="KW-1185">Reference proteome</keyword>
<comment type="caution">
    <text evidence="1">The sequence shown here is derived from an EMBL/GenBank/DDBJ whole genome shotgun (WGS) entry which is preliminary data.</text>
</comment>
<dbReference type="PROSITE" id="PS51257">
    <property type="entry name" value="PROKAR_LIPOPROTEIN"/>
    <property type="match status" value="1"/>
</dbReference>
<reference evidence="1 2" key="1">
    <citation type="submission" date="2019-02" db="EMBL/GenBank/DDBJ databases">
        <title>Deep-cultivation of Planctomycetes and their phenomic and genomic characterization uncovers novel biology.</title>
        <authorList>
            <person name="Wiegand S."/>
            <person name="Jogler M."/>
            <person name="Boedeker C."/>
            <person name="Pinto D."/>
            <person name="Vollmers J."/>
            <person name="Rivas-Marin E."/>
            <person name="Kohn T."/>
            <person name="Peeters S.H."/>
            <person name="Heuer A."/>
            <person name="Rast P."/>
            <person name="Oberbeckmann S."/>
            <person name="Bunk B."/>
            <person name="Jeske O."/>
            <person name="Meyerdierks A."/>
            <person name="Storesund J.E."/>
            <person name="Kallscheuer N."/>
            <person name="Luecker S."/>
            <person name="Lage O.M."/>
            <person name="Pohl T."/>
            <person name="Merkel B.J."/>
            <person name="Hornburger P."/>
            <person name="Mueller R.-W."/>
            <person name="Bruemmer F."/>
            <person name="Labrenz M."/>
            <person name="Spormann A.M."/>
            <person name="Op Den Camp H."/>
            <person name="Overmann J."/>
            <person name="Amann R."/>
            <person name="Jetten M.S.M."/>
            <person name="Mascher T."/>
            <person name="Medema M.H."/>
            <person name="Devos D.P."/>
            <person name="Kaster A.-K."/>
            <person name="Ovreas L."/>
            <person name="Rohde M."/>
            <person name="Galperin M.Y."/>
            <person name="Jogler C."/>
        </authorList>
    </citation>
    <scope>NUCLEOTIDE SEQUENCE [LARGE SCALE GENOMIC DNA]</scope>
    <source>
        <strain evidence="1 2">Poly51</strain>
    </source>
</reference>
<organism evidence="1 2">
    <name type="scientific">Rubripirellula tenax</name>
    <dbReference type="NCBI Taxonomy" id="2528015"/>
    <lineage>
        <taxon>Bacteria</taxon>
        <taxon>Pseudomonadati</taxon>
        <taxon>Planctomycetota</taxon>
        <taxon>Planctomycetia</taxon>
        <taxon>Pirellulales</taxon>
        <taxon>Pirellulaceae</taxon>
        <taxon>Rubripirellula</taxon>
    </lineage>
</organism>
<dbReference type="Proteomes" id="UP000318288">
    <property type="component" value="Unassembled WGS sequence"/>
</dbReference>
<evidence type="ECO:0000313" key="1">
    <source>
        <dbReference type="EMBL" id="TWU47608.1"/>
    </source>
</evidence>
<evidence type="ECO:0000313" key="2">
    <source>
        <dbReference type="Proteomes" id="UP000318288"/>
    </source>
</evidence>